<evidence type="ECO:0000256" key="3">
    <source>
        <dbReference type="ARBA" id="ARBA00022475"/>
    </source>
</evidence>
<feature type="transmembrane region" description="Helical" evidence="8">
    <location>
        <begin position="244"/>
        <end position="261"/>
    </location>
</feature>
<accession>A0A0M5LXU8</accession>
<evidence type="ECO:0000313" key="10">
    <source>
        <dbReference type="EMBL" id="ALE93350.1"/>
    </source>
</evidence>
<dbReference type="PATRIC" id="fig|656366.3.peg.3269"/>
<organism evidence="10 11">
    <name type="scientific">Arthrobacter alpinus</name>
    <dbReference type="NCBI Taxonomy" id="656366"/>
    <lineage>
        <taxon>Bacteria</taxon>
        <taxon>Bacillati</taxon>
        <taxon>Actinomycetota</taxon>
        <taxon>Actinomycetes</taxon>
        <taxon>Micrococcales</taxon>
        <taxon>Micrococcaceae</taxon>
        <taxon>Arthrobacter</taxon>
    </lineage>
</organism>
<proteinExistence type="inferred from homology"/>
<dbReference type="SUPFAM" id="SSF103481">
    <property type="entry name" value="Multidrug resistance efflux transporter EmrE"/>
    <property type="match status" value="2"/>
</dbReference>
<dbReference type="Proteomes" id="UP000062833">
    <property type="component" value="Chromosome"/>
</dbReference>
<dbReference type="InterPro" id="IPR037185">
    <property type="entry name" value="EmrE-like"/>
</dbReference>
<feature type="transmembrane region" description="Helical" evidence="8">
    <location>
        <begin position="67"/>
        <end position="89"/>
    </location>
</feature>
<dbReference type="KEGG" id="aaq:AOC05_15150"/>
<sequence>MRTRFGVDIALLAVAVVWGGSYLVAKELTTTASVPAVLGWRFLVASLALSVLWAWRVRRFPGRAELMVGVVLGLTQAAVLFLETFGVALTSASNAGLLIALTVIFTPLLDAVAARRWLPRSFFVAAAVCVVGVALLVSGDGFRAPNAGDLLMLAAAGVRSGHVTLLGSLTRNKPFSSITVTLIQSALCAVWGIAADPLGMVRAAGAFGPSGWLGVLYLGLAASVFAFLVQLWAVRRTSASRASLLMGTEPVWAVMVGVFFAGEVLGWLGALGALLIVAGCYAGQRIEARFRARLAPDPVPQPGPAPVHEPGVEPVHAP</sequence>
<evidence type="ECO:0000313" key="11">
    <source>
        <dbReference type="Proteomes" id="UP000062833"/>
    </source>
</evidence>
<dbReference type="OrthoDB" id="4833087at2"/>
<evidence type="ECO:0000259" key="9">
    <source>
        <dbReference type="Pfam" id="PF00892"/>
    </source>
</evidence>
<evidence type="ECO:0000256" key="2">
    <source>
        <dbReference type="ARBA" id="ARBA00007362"/>
    </source>
</evidence>
<evidence type="ECO:0000256" key="7">
    <source>
        <dbReference type="SAM" id="MobiDB-lite"/>
    </source>
</evidence>
<feature type="transmembrane region" description="Helical" evidence="8">
    <location>
        <begin position="7"/>
        <end position="25"/>
    </location>
</feature>
<dbReference type="AlphaFoldDB" id="A0A0M5LXU8"/>
<protein>
    <recommendedName>
        <fullName evidence="9">EamA domain-containing protein</fullName>
    </recommendedName>
</protein>
<feature type="transmembrane region" description="Helical" evidence="8">
    <location>
        <begin position="175"/>
        <end position="194"/>
    </location>
</feature>
<evidence type="ECO:0000256" key="1">
    <source>
        <dbReference type="ARBA" id="ARBA00004651"/>
    </source>
</evidence>
<gene>
    <name evidence="10" type="ORF">AOC05_15150</name>
</gene>
<dbReference type="Pfam" id="PF00892">
    <property type="entry name" value="EamA"/>
    <property type="match status" value="2"/>
</dbReference>
<keyword evidence="3" id="KW-1003">Cell membrane</keyword>
<evidence type="ECO:0000256" key="8">
    <source>
        <dbReference type="SAM" id="Phobius"/>
    </source>
</evidence>
<comment type="subcellular location">
    <subcellularLocation>
        <location evidence="1">Cell membrane</location>
        <topology evidence="1">Multi-pass membrane protein</topology>
    </subcellularLocation>
</comment>
<dbReference type="PANTHER" id="PTHR42920:SF5">
    <property type="entry name" value="EAMA DOMAIN-CONTAINING PROTEIN"/>
    <property type="match status" value="1"/>
</dbReference>
<feature type="transmembrane region" description="Helical" evidence="8">
    <location>
        <begin position="150"/>
        <end position="168"/>
    </location>
</feature>
<keyword evidence="11" id="KW-1185">Reference proteome</keyword>
<feature type="transmembrane region" description="Helical" evidence="8">
    <location>
        <begin position="121"/>
        <end position="138"/>
    </location>
</feature>
<dbReference type="PANTHER" id="PTHR42920">
    <property type="entry name" value="OS03G0707200 PROTEIN-RELATED"/>
    <property type="match status" value="1"/>
</dbReference>
<evidence type="ECO:0000256" key="4">
    <source>
        <dbReference type="ARBA" id="ARBA00022692"/>
    </source>
</evidence>
<feature type="transmembrane region" description="Helical" evidence="8">
    <location>
        <begin position="214"/>
        <end position="232"/>
    </location>
</feature>
<feature type="compositionally biased region" description="Pro residues" evidence="7">
    <location>
        <begin position="297"/>
        <end position="307"/>
    </location>
</feature>
<dbReference type="InterPro" id="IPR000620">
    <property type="entry name" value="EamA_dom"/>
</dbReference>
<name>A0A0M5LXU8_9MICC</name>
<dbReference type="GO" id="GO:0005886">
    <property type="term" value="C:plasma membrane"/>
    <property type="evidence" value="ECO:0007669"/>
    <property type="project" value="UniProtKB-SubCell"/>
</dbReference>
<feature type="transmembrane region" description="Helical" evidence="8">
    <location>
        <begin position="95"/>
        <end position="114"/>
    </location>
</feature>
<feature type="domain" description="EamA" evidence="9">
    <location>
        <begin position="151"/>
        <end position="281"/>
    </location>
</feature>
<reference evidence="11" key="1">
    <citation type="submission" date="2015-09" db="EMBL/GenBank/DDBJ databases">
        <title>Complete genome of Arthrobacter alpinus strain R3.8.</title>
        <authorList>
            <person name="See-Too W.S."/>
            <person name="Chan K.G."/>
        </authorList>
    </citation>
    <scope>NUCLEOTIDE SEQUENCE [LARGE SCALE GENOMIC DNA]</scope>
    <source>
        <strain evidence="11">R3.8</strain>
    </source>
</reference>
<keyword evidence="4 8" id="KW-0812">Transmembrane</keyword>
<keyword evidence="6 8" id="KW-0472">Membrane</keyword>
<dbReference type="EMBL" id="CP012677">
    <property type="protein sequence ID" value="ALE93350.1"/>
    <property type="molecule type" value="Genomic_DNA"/>
</dbReference>
<evidence type="ECO:0000256" key="6">
    <source>
        <dbReference type="ARBA" id="ARBA00023136"/>
    </source>
</evidence>
<comment type="similarity">
    <text evidence="2">Belongs to the EamA transporter family.</text>
</comment>
<dbReference type="InterPro" id="IPR051258">
    <property type="entry name" value="Diverse_Substrate_Transporter"/>
</dbReference>
<feature type="domain" description="EamA" evidence="9">
    <location>
        <begin position="8"/>
        <end position="137"/>
    </location>
</feature>
<feature type="transmembrane region" description="Helical" evidence="8">
    <location>
        <begin position="37"/>
        <end position="55"/>
    </location>
</feature>
<feature type="transmembrane region" description="Helical" evidence="8">
    <location>
        <begin position="267"/>
        <end position="283"/>
    </location>
</feature>
<feature type="region of interest" description="Disordered" evidence="7">
    <location>
        <begin position="297"/>
        <end position="318"/>
    </location>
</feature>
<keyword evidence="5 8" id="KW-1133">Transmembrane helix</keyword>
<evidence type="ECO:0000256" key="5">
    <source>
        <dbReference type="ARBA" id="ARBA00022989"/>
    </source>
</evidence>